<feature type="transmembrane region" description="Helical" evidence="1">
    <location>
        <begin position="32"/>
        <end position="52"/>
    </location>
</feature>
<organism evidence="2 3">
    <name type="scientific">Amycolatopsis vastitatis</name>
    <dbReference type="NCBI Taxonomy" id="1905142"/>
    <lineage>
        <taxon>Bacteria</taxon>
        <taxon>Bacillati</taxon>
        <taxon>Actinomycetota</taxon>
        <taxon>Actinomycetes</taxon>
        <taxon>Pseudonocardiales</taxon>
        <taxon>Pseudonocardiaceae</taxon>
        <taxon>Amycolatopsis</taxon>
    </lineage>
</organism>
<comment type="caution">
    <text evidence="2">The sequence shown here is derived from an EMBL/GenBank/DDBJ whole genome shotgun (WGS) entry which is preliminary data.</text>
</comment>
<name>A0A229TD24_9PSEU</name>
<evidence type="ECO:0000313" key="3">
    <source>
        <dbReference type="Proteomes" id="UP000215199"/>
    </source>
</evidence>
<evidence type="ECO:0000256" key="1">
    <source>
        <dbReference type="SAM" id="Phobius"/>
    </source>
</evidence>
<protein>
    <submittedName>
        <fullName evidence="2">Uncharacterized protein</fullName>
    </submittedName>
</protein>
<gene>
    <name evidence="2" type="ORF">CF165_10695</name>
</gene>
<dbReference type="EMBL" id="NMUL01000008">
    <property type="protein sequence ID" value="OXM69152.1"/>
    <property type="molecule type" value="Genomic_DNA"/>
</dbReference>
<dbReference type="RefSeq" id="WP_093947307.1">
    <property type="nucleotide sequence ID" value="NZ_NMUL01000008.1"/>
</dbReference>
<sequence>MRGGRAWPGLAVTYAAVSAAQAYLAATTGAVWAVAAAAVFLAAAIGCGIAAWRPRGDRLR</sequence>
<dbReference type="Proteomes" id="UP000215199">
    <property type="component" value="Unassembled WGS sequence"/>
</dbReference>
<keyword evidence="1" id="KW-0472">Membrane</keyword>
<dbReference type="AlphaFoldDB" id="A0A229TD24"/>
<proteinExistence type="predicted"/>
<keyword evidence="3" id="KW-1185">Reference proteome</keyword>
<evidence type="ECO:0000313" key="2">
    <source>
        <dbReference type="EMBL" id="OXM69152.1"/>
    </source>
</evidence>
<keyword evidence="1" id="KW-0812">Transmembrane</keyword>
<accession>A0A229TD24</accession>
<reference evidence="3" key="1">
    <citation type="submission" date="2017-07" db="EMBL/GenBank/DDBJ databases">
        <title>Comparative genome mining reveals phylogenetic distribution patterns of secondary metabolites in Amycolatopsis.</title>
        <authorList>
            <person name="Adamek M."/>
            <person name="Alanjary M."/>
            <person name="Sales-Ortells H."/>
            <person name="Goodfellow M."/>
            <person name="Bull A.T."/>
            <person name="Kalinowski J."/>
            <person name="Ziemert N."/>
        </authorList>
    </citation>
    <scope>NUCLEOTIDE SEQUENCE [LARGE SCALE GENOMIC DNA]</scope>
    <source>
        <strain evidence="3">H5</strain>
    </source>
</reference>
<keyword evidence="1" id="KW-1133">Transmembrane helix</keyword>